<dbReference type="InterPro" id="IPR036397">
    <property type="entry name" value="RNaseH_sf"/>
</dbReference>
<dbReference type="InterPro" id="IPR013520">
    <property type="entry name" value="Ribonucl_H"/>
</dbReference>
<dbReference type="RefSeq" id="WP_242406278.1">
    <property type="nucleotide sequence ID" value="NZ_JAOCDG010000003.1"/>
</dbReference>
<dbReference type="Pfam" id="PF00929">
    <property type="entry name" value="RNase_T"/>
    <property type="match status" value="1"/>
</dbReference>
<dbReference type="SUPFAM" id="SSF53098">
    <property type="entry name" value="Ribonuclease H-like"/>
    <property type="match status" value="1"/>
</dbReference>
<sequence>MPKPGAIPGGTVWQGRGAYPVYDPADCIAWIREPGPAQLRRQAVAARAQELIKADCLVLDLETTGVGAGDEICEITILDATGVPMLDTLIRPTRPIPAEATAIHRITDDMVAFAPTWAEVAEQYALIVEGRTVVAYNADFDERLLLQTHRLHNLVAPSLSKACVMRLYASWNGEWDRGRERWVWRKLIDAAAECGLEQKGAHRAHADAQMALGVLLYLQQRTNGRKPRRLPGAGR</sequence>
<protein>
    <submittedName>
        <fullName evidence="5">3'-5' exonuclease</fullName>
    </submittedName>
</protein>
<evidence type="ECO:0000256" key="3">
    <source>
        <dbReference type="ARBA" id="ARBA00022839"/>
    </source>
</evidence>
<comment type="caution">
    <text evidence="5">The sequence shown here is derived from an EMBL/GenBank/DDBJ whole genome shotgun (WGS) entry which is preliminary data.</text>
</comment>
<dbReference type="PANTHER" id="PTHR30231:SF4">
    <property type="entry name" value="PROTEIN NEN2"/>
    <property type="match status" value="1"/>
</dbReference>
<keyword evidence="2" id="KW-0378">Hydrolase</keyword>
<gene>
    <name evidence="5" type="ORF">N5D09_02815</name>
</gene>
<organism evidence="5 6">
    <name type="scientific">Stutzerimonas stutzeri</name>
    <name type="common">Pseudomonas stutzeri</name>
    <dbReference type="NCBI Taxonomy" id="316"/>
    <lineage>
        <taxon>Bacteria</taxon>
        <taxon>Pseudomonadati</taxon>
        <taxon>Pseudomonadota</taxon>
        <taxon>Gammaproteobacteria</taxon>
        <taxon>Pseudomonadales</taxon>
        <taxon>Pseudomonadaceae</taxon>
        <taxon>Stutzerimonas</taxon>
    </lineage>
</organism>
<dbReference type="EMBL" id="JAOCDG010000003">
    <property type="protein sequence ID" value="MDH0687018.1"/>
    <property type="molecule type" value="Genomic_DNA"/>
</dbReference>
<feature type="domain" description="Exonuclease" evidence="4">
    <location>
        <begin position="55"/>
        <end position="224"/>
    </location>
</feature>
<dbReference type="CDD" id="cd06127">
    <property type="entry name" value="DEDDh"/>
    <property type="match status" value="1"/>
</dbReference>
<evidence type="ECO:0000313" key="6">
    <source>
        <dbReference type="Proteomes" id="UP001161139"/>
    </source>
</evidence>
<keyword evidence="1" id="KW-0540">Nuclease</keyword>
<dbReference type="Gene3D" id="3.30.420.10">
    <property type="entry name" value="Ribonuclease H-like superfamily/Ribonuclease H"/>
    <property type="match status" value="1"/>
</dbReference>
<name>A0ABD4XVZ0_STUST</name>
<dbReference type="GO" id="GO:0006259">
    <property type="term" value="P:DNA metabolic process"/>
    <property type="evidence" value="ECO:0007669"/>
    <property type="project" value="UniProtKB-ARBA"/>
</dbReference>
<dbReference type="AlphaFoldDB" id="A0ABD4XVZ0"/>
<reference evidence="5" key="1">
    <citation type="submission" date="2022-09" db="EMBL/GenBank/DDBJ databases">
        <title>Intensive care unit water sources are persistently colonized with multi-drug resistant bacteria and are the site of extensive horizontal gene transfer of antibiotic resistance genes.</title>
        <authorList>
            <person name="Diorio-Toth L."/>
        </authorList>
    </citation>
    <scope>NUCLEOTIDE SEQUENCE</scope>
    <source>
        <strain evidence="5">GD03864</strain>
    </source>
</reference>
<dbReference type="PANTHER" id="PTHR30231">
    <property type="entry name" value="DNA POLYMERASE III SUBUNIT EPSILON"/>
    <property type="match status" value="1"/>
</dbReference>
<dbReference type="InterPro" id="IPR012337">
    <property type="entry name" value="RNaseH-like_sf"/>
</dbReference>
<dbReference type="SMART" id="SM00479">
    <property type="entry name" value="EXOIII"/>
    <property type="match status" value="1"/>
</dbReference>
<dbReference type="GO" id="GO:0004527">
    <property type="term" value="F:exonuclease activity"/>
    <property type="evidence" value="ECO:0007669"/>
    <property type="project" value="UniProtKB-KW"/>
</dbReference>
<evidence type="ECO:0000313" key="5">
    <source>
        <dbReference type="EMBL" id="MDH0687018.1"/>
    </source>
</evidence>
<accession>A0ABD4XVZ0</accession>
<proteinExistence type="predicted"/>
<evidence type="ECO:0000256" key="2">
    <source>
        <dbReference type="ARBA" id="ARBA00022801"/>
    </source>
</evidence>
<keyword evidence="3 5" id="KW-0269">Exonuclease</keyword>
<evidence type="ECO:0000259" key="4">
    <source>
        <dbReference type="SMART" id="SM00479"/>
    </source>
</evidence>
<evidence type="ECO:0000256" key="1">
    <source>
        <dbReference type="ARBA" id="ARBA00022722"/>
    </source>
</evidence>
<dbReference type="Proteomes" id="UP001161139">
    <property type="component" value="Unassembled WGS sequence"/>
</dbReference>